<dbReference type="KEGG" id="vna:PN96_23260"/>
<feature type="signal peptide" evidence="1">
    <location>
        <begin position="1"/>
        <end position="21"/>
    </location>
</feature>
<name>A0AAN1CY17_VIBNA</name>
<accession>A0AAN1CY17</accession>
<dbReference type="AlphaFoldDB" id="A0AAN1CY17"/>
<dbReference type="GeneID" id="70915775"/>
<dbReference type="EMBL" id="CP016346">
    <property type="protein sequence ID" value="ANQ14781.1"/>
    <property type="molecule type" value="Genomic_DNA"/>
</dbReference>
<evidence type="ECO:0000313" key="3">
    <source>
        <dbReference type="Proteomes" id="UP000092741"/>
    </source>
</evidence>
<keyword evidence="3" id="KW-1185">Reference proteome</keyword>
<reference evidence="2 3" key="1">
    <citation type="submission" date="2016-07" db="EMBL/GenBank/DDBJ databases">
        <title>Developing Vibrio natriegens as a novel, fast-growing host for biotechnology.</title>
        <authorList>
            <person name="Weinstock M.T."/>
            <person name="Hesek E.D."/>
            <person name="Wilson C.M."/>
            <person name="Gibson D.G."/>
        </authorList>
    </citation>
    <scope>NUCLEOTIDE SEQUENCE [LARGE SCALE GENOMIC DNA]</scope>
    <source>
        <strain evidence="2 3">ATCC 14048</strain>
    </source>
</reference>
<evidence type="ECO:0000256" key="1">
    <source>
        <dbReference type="SAM" id="SignalP"/>
    </source>
</evidence>
<proteinExistence type="predicted"/>
<keyword evidence="1" id="KW-0732">Signal</keyword>
<evidence type="ECO:0000313" key="2">
    <source>
        <dbReference type="EMBL" id="ANQ14781.1"/>
    </source>
</evidence>
<dbReference type="RefSeq" id="WP_020335410.1">
    <property type="nucleotide sequence ID" value="NZ_ATFJ01000036.1"/>
</dbReference>
<sequence length="254" mass="28800">MICNHRYALMLAGCICLPAFASEPQTWSFNGTDYLVSDRDAEISVVVSREHALTTKQMKSLCRKGLGLSLRKQYEDKLVQGEWISERLDTWPFANLTYELTSIQFSSLEKDQASCSAVINDTGYKTNLQTTALNYAIAYYQTEQFAKIKPILPLLMKDSSVAMDAAGIVSLLLAQSDTDKADSYYQQYVDKHLITRNEVKIWLAQWKYDQGNLEESQLLARSCSSKQCERLVLDIEETLFEQQAESAGDLSSYF</sequence>
<protein>
    <submittedName>
        <fullName evidence="2">Uncharacterized protein</fullName>
    </submittedName>
</protein>
<gene>
    <name evidence="2" type="ORF">BA890_18755</name>
</gene>
<dbReference type="Proteomes" id="UP000092741">
    <property type="component" value="Chromosome 2"/>
</dbReference>
<organism evidence="2 3">
    <name type="scientific">Vibrio natriegens NBRC 15636 = ATCC 14048 = DSM 759</name>
    <dbReference type="NCBI Taxonomy" id="1219067"/>
    <lineage>
        <taxon>Bacteria</taxon>
        <taxon>Pseudomonadati</taxon>
        <taxon>Pseudomonadota</taxon>
        <taxon>Gammaproteobacteria</taxon>
        <taxon>Vibrionales</taxon>
        <taxon>Vibrionaceae</taxon>
        <taxon>Vibrio</taxon>
    </lineage>
</organism>
<feature type="chain" id="PRO_5042900481" evidence="1">
    <location>
        <begin position="22"/>
        <end position="254"/>
    </location>
</feature>